<dbReference type="Gene3D" id="2.60.40.10">
    <property type="entry name" value="Immunoglobulins"/>
    <property type="match status" value="1"/>
</dbReference>
<feature type="chain" id="PRO_5020672553" evidence="2">
    <location>
        <begin position="26"/>
        <end position="956"/>
    </location>
</feature>
<keyword evidence="2" id="KW-0732">Signal</keyword>
<evidence type="ECO:0000313" key="3">
    <source>
        <dbReference type="EMBL" id="QCF25912.1"/>
    </source>
</evidence>
<dbReference type="SUPFAM" id="SSF49313">
    <property type="entry name" value="Cadherin-like"/>
    <property type="match status" value="1"/>
</dbReference>
<dbReference type="GO" id="GO:0005509">
    <property type="term" value="F:calcium ion binding"/>
    <property type="evidence" value="ECO:0007669"/>
    <property type="project" value="InterPro"/>
</dbReference>
<dbReference type="PROSITE" id="PS51257">
    <property type="entry name" value="PROKAR_LIPOPROTEIN"/>
    <property type="match status" value="1"/>
</dbReference>
<evidence type="ECO:0000256" key="2">
    <source>
        <dbReference type="SAM" id="SignalP"/>
    </source>
</evidence>
<proteinExistence type="predicted"/>
<feature type="compositionally biased region" description="Acidic residues" evidence="1">
    <location>
        <begin position="885"/>
        <end position="897"/>
    </location>
</feature>
<protein>
    <submittedName>
        <fullName evidence="3">Uncharacterized protein</fullName>
    </submittedName>
</protein>
<keyword evidence="4" id="KW-1185">Reference proteome</keyword>
<name>A0A4P7XI25_9ALTE</name>
<dbReference type="Proteomes" id="UP000298049">
    <property type="component" value="Chromosome"/>
</dbReference>
<evidence type="ECO:0000256" key="1">
    <source>
        <dbReference type="SAM" id="MobiDB-lite"/>
    </source>
</evidence>
<feature type="signal peptide" evidence="2">
    <location>
        <begin position="1"/>
        <end position="25"/>
    </location>
</feature>
<dbReference type="EMBL" id="CP031093">
    <property type="protein sequence ID" value="QCF25912.1"/>
    <property type="molecule type" value="Genomic_DNA"/>
</dbReference>
<dbReference type="InterPro" id="IPR015919">
    <property type="entry name" value="Cadherin-like_sf"/>
</dbReference>
<dbReference type="Gene3D" id="2.60.40.2030">
    <property type="match status" value="1"/>
</dbReference>
<dbReference type="InterPro" id="IPR038081">
    <property type="entry name" value="CalX-like_sf"/>
</dbReference>
<dbReference type="AlphaFoldDB" id="A0A4P7XI25"/>
<gene>
    <name evidence="3" type="ORF">soil367_08260</name>
</gene>
<accession>A0A4P7XI25</accession>
<sequence length="956" mass="101023">MGLGNRLYWVLGLALILGVSGCSNDADPDEPVVLGTPPETAYLGVEYAYNFGAYGGDDILDFTLVNAPSWLSFEDTTNKARSGVILRGVPGITGGRNGEDDLGSYNNISVNVTDGSRLGGNVFDITVEHNPLAVEDATFTEGESKLPPAAADVLERAGESDFDPAEDSVCLPPDVETQGTISASVPQYDNSGNLVTQSQTYKTWPVLVPITLGHPSVEPVTVAFRLSSAYRDPCKNAAGDEVTGDACTYAQANQEIARLDWDFVASSGSLETPEYLTYNADDSGVGTVTFEPGKTTCFIRLEVIDDQLPELSEAFRLDLVEVRDGLASFNAAESDSTAALVIEDDEPFVTFEPETLVVSEGSSRTITARLNKVNDTGAPLKVKVIHDALASSADDADFSLAFAGQPDDSVKSVTVEIPAGQREATFTVKALNNAYVEPADPKTAVPGENLADHVDDTLILKSDVTAQFGRSNYAGSATASTEVTINEWVQTTTFNAGSGFSPTALAVGDYGELYVAGNQDGIEVDGVLIDEQVAIYYLDRLGRFNADSDVPPDRTPIYVNPGDVNARVSGPRLAYSSQTTQGENEALLVRSLTLGYTVDSGELYPNAGKGGRDVGISLVRNQGKGNGFEPLWEAQLGSTSDDILVDIAFNASVGILFSAQTEAAWGLSEEPYRGGTDFVLGQVDSVAVDNSTQRHDFKWAKLFGTSADDTLKATPVSPNGTLYPTGQTLGAFDTGSPQHGASDLFFIDTSVNNILGETYQLGTSAPDTVADAAFIGNNVWAGGSSTVPYKVLADGTLDPAITPVGNSRAYVMVVSGNEGAISAISLSGAAGTSDHNITSIAGLNDYAVIGGSTETGPFVADVQSVYPAAILASVSLKEQEPVVPGDEEEDEEEEEEDPVRQMQENWRYQLPTSTAVTRVIDVAVTGNGKIFALIEEGDDSGYSVILLDETGVRLDR</sequence>
<dbReference type="RefSeq" id="WP_136548640.1">
    <property type="nucleotide sequence ID" value="NZ_CP031093.1"/>
</dbReference>
<dbReference type="GO" id="GO:0016020">
    <property type="term" value="C:membrane"/>
    <property type="evidence" value="ECO:0007669"/>
    <property type="project" value="InterPro"/>
</dbReference>
<dbReference type="InterPro" id="IPR013783">
    <property type="entry name" value="Ig-like_fold"/>
</dbReference>
<dbReference type="SUPFAM" id="SSF141072">
    <property type="entry name" value="CalX-like"/>
    <property type="match status" value="2"/>
</dbReference>
<feature type="region of interest" description="Disordered" evidence="1">
    <location>
        <begin position="877"/>
        <end position="905"/>
    </location>
</feature>
<evidence type="ECO:0000313" key="4">
    <source>
        <dbReference type="Proteomes" id="UP000298049"/>
    </source>
</evidence>
<reference evidence="3 4" key="1">
    <citation type="submission" date="2018-07" db="EMBL/GenBank/DDBJ databases">
        <title>Marsedoiliclastica nanhaica gen. nov. sp. nov., a novel marine hydrocarbonoclastic bacterium isolated from an in-situ enriched hydrocarbon-degrading consortium in deep-sea sediment.</title>
        <authorList>
            <person name="Dong C."/>
            <person name="Ma T."/>
            <person name="Liu R."/>
            <person name="Shao Z."/>
        </authorList>
    </citation>
    <scope>NUCLEOTIDE SEQUENCE [LARGE SCALE GENOMIC DNA]</scope>
    <source>
        <strain evidence="4">soil36-7</strain>
    </source>
</reference>
<organism evidence="3 4">
    <name type="scientific">Hydrocarboniclastica marina</name>
    <dbReference type="NCBI Taxonomy" id="2259620"/>
    <lineage>
        <taxon>Bacteria</taxon>
        <taxon>Pseudomonadati</taxon>
        <taxon>Pseudomonadota</taxon>
        <taxon>Gammaproteobacteria</taxon>
        <taxon>Alteromonadales</taxon>
        <taxon>Alteromonadaceae</taxon>
        <taxon>Hydrocarboniclastica</taxon>
    </lineage>
</organism>
<dbReference type="KEGG" id="hmi:soil367_08260"/>
<dbReference type="OrthoDB" id="6339802at2"/>